<evidence type="ECO:0000313" key="2">
    <source>
        <dbReference type="EMBL" id="CAK0789792.1"/>
    </source>
</evidence>
<protein>
    <submittedName>
        <fullName evidence="2">Uncharacterized protein</fullName>
    </submittedName>
</protein>
<feature type="region of interest" description="Disordered" evidence="1">
    <location>
        <begin position="231"/>
        <end position="266"/>
    </location>
</feature>
<organism evidence="2 3">
    <name type="scientific">Prorocentrum cordatum</name>
    <dbReference type="NCBI Taxonomy" id="2364126"/>
    <lineage>
        <taxon>Eukaryota</taxon>
        <taxon>Sar</taxon>
        <taxon>Alveolata</taxon>
        <taxon>Dinophyceae</taxon>
        <taxon>Prorocentrales</taxon>
        <taxon>Prorocentraceae</taxon>
        <taxon>Prorocentrum</taxon>
    </lineage>
</organism>
<gene>
    <name evidence="2" type="ORF">PCOR1329_LOCUS1260</name>
</gene>
<keyword evidence="3" id="KW-1185">Reference proteome</keyword>
<dbReference type="Proteomes" id="UP001189429">
    <property type="component" value="Unassembled WGS sequence"/>
</dbReference>
<dbReference type="EMBL" id="CAUYUJ010000304">
    <property type="protein sequence ID" value="CAK0789792.1"/>
    <property type="molecule type" value="Genomic_DNA"/>
</dbReference>
<comment type="caution">
    <text evidence="2">The sequence shown here is derived from an EMBL/GenBank/DDBJ whole genome shotgun (WGS) entry which is preliminary data.</text>
</comment>
<feature type="compositionally biased region" description="Basic and acidic residues" evidence="1">
    <location>
        <begin position="28"/>
        <end position="42"/>
    </location>
</feature>
<evidence type="ECO:0000313" key="3">
    <source>
        <dbReference type="Proteomes" id="UP001189429"/>
    </source>
</evidence>
<proteinExistence type="predicted"/>
<feature type="compositionally biased region" description="Basic and acidic residues" evidence="1">
    <location>
        <begin position="1"/>
        <end position="15"/>
    </location>
</feature>
<feature type="compositionally biased region" description="Low complexity" evidence="1">
    <location>
        <begin position="80"/>
        <end position="91"/>
    </location>
</feature>
<feature type="compositionally biased region" description="Low complexity" evidence="1">
    <location>
        <begin position="250"/>
        <end position="259"/>
    </location>
</feature>
<feature type="region of interest" description="Disordered" evidence="1">
    <location>
        <begin position="1"/>
        <end position="138"/>
    </location>
</feature>
<sequence length="314" mass="33010">MSSEKHTQLHLRFDARGVSAGSVGGKGQQERMGVEPPTREDEIPWPTRLVRTAGLLAGASSGEPNRRPMTRTQRRRVPEGHGAPAAAGLAADSPGVLRSSLRRLPPSQPRGPSEPRSAASRCDDSGSERRLKHGPGQCGVRDLAWQGRRVIPGADGRDLAGWSPAACSAAACASHRSRGAAAAFRSVRARCAPDFVTQFVATSVRPACLPHFFFVASILEPFLVSLVAPSPPPPPPPPPLLPPLPPPSSSTPSSSTPCAPSHPPPRRLPGALLRVIICCTHPSRSTCDEPPPVACRRGCHGLDSPGSGSFFVSK</sequence>
<evidence type="ECO:0000256" key="1">
    <source>
        <dbReference type="SAM" id="MobiDB-lite"/>
    </source>
</evidence>
<accession>A0ABN9PC14</accession>
<name>A0ABN9PC14_9DINO</name>
<feature type="compositionally biased region" description="Pro residues" evidence="1">
    <location>
        <begin position="231"/>
        <end position="249"/>
    </location>
</feature>
<reference evidence="2" key="1">
    <citation type="submission" date="2023-10" db="EMBL/GenBank/DDBJ databases">
        <authorList>
            <person name="Chen Y."/>
            <person name="Shah S."/>
            <person name="Dougan E. K."/>
            <person name="Thang M."/>
            <person name="Chan C."/>
        </authorList>
    </citation>
    <scope>NUCLEOTIDE SEQUENCE [LARGE SCALE GENOMIC DNA]</scope>
</reference>